<keyword evidence="1" id="KW-0732">Signal</keyword>
<evidence type="ECO:0000256" key="1">
    <source>
        <dbReference type="SAM" id="SignalP"/>
    </source>
</evidence>
<accession>A0A2A2JQ93</accession>
<comment type="caution">
    <text evidence="2">The sequence shown here is derived from an EMBL/GenBank/DDBJ whole genome shotgun (WGS) entry which is preliminary data.</text>
</comment>
<dbReference type="STRING" id="2018661.A0A2A2JQ93"/>
<sequence length="192" mass="21706">MLSALSSFTLAVIWLFLPYGRGQCYDNEVYHAAGDKWIRNGNFLVICDVDKIKVNVNVCSEHFADTNDDLYKDRFVICCISRRFKGCIDDNGDLLKDGFFTIGTALKYCNIRRGGMSGRIEPRGCFNGTRMDDPSDETLHVKKYATWRQGDKELRCGDNGIHVLKCYLKDKTSPVAEGTGWIDEKGVVHVCK</sequence>
<dbReference type="AlphaFoldDB" id="A0A2A2JQ93"/>
<feature type="signal peptide" evidence="1">
    <location>
        <begin position="1"/>
        <end position="22"/>
    </location>
</feature>
<name>A0A2A2JQ93_9BILA</name>
<reference evidence="2 3" key="1">
    <citation type="journal article" date="2017" name="Curr. Biol.">
        <title>Genome architecture and evolution of a unichromosomal asexual nematode.</title>
        <authorList>
            <person name="Fradin H."/>
            <person name="Zegar C."/>
            <person name="Gutwein M."/>
            <person name="Lucas J."/>
            <person name="Kovtun M."/>
            <person name="Corcoran D."/>
            <person name="Baugh L.R."/>
            <person name="Kiontke K."/>
            <person name="Gunsalus K."/>
            <person name="Fitch D.H."/>
            <person name="Piano F."/>
        </authorList>
    </citation>
    <scope>NUCLEOTIDE SEQUENCE [LARGE SCALE GENOMIC DNA]</scope>
    <source>
        <strain evidence="2">PF1309</strain>
    </source>
</reference>
<keyword evidence="3" id="KW-1185">Reference proteome</keyword>
<dbReference type="EMBL" id="LIAE01010292">
    <property type="protein sequence ID" value="PAV63791.1"/>
    <property type="molecule type" value="Genomic_DNA"/>
</dbReference>
<gene>
    <name evidence="2" type="ORF">WR25_26302</name>
</gene>
<evidence type="ECO:0000313" key="3">
    <source>
        <dbReference type="Proteomes" id="UP000218231"/>
    </source>
</evidence>
<feature type="chain" id="PRO_5012019464" evidence="1">
    <location>
        <begin position="23"/>
        <end position="192"/>
    </location>
</feature>
<dbReference type="Proteomes" id="UP000218231">
    <property type="component" value="Unassembled WGS sequence"/>
</dbReference>
<protein>
    <submittedName>
        <fullName evidence="2">Uncharacterized protein</fullName>
    </submittedName>
</protein>
<dbReference type="OrthoDB" id="5817707at2759"/>
<evidence type="ECO:0000313" key="2">
    <source>
        <dbReference type="EMBL" id="PAV63791.1"/>
    </source>
</evidence>
<organism evidence="2 3">
    <name type="scientific">Diploscapter pachys</name>
    <dbReference type="NCBI Taxonomy" id="2018661"/>
    <lineage>
        <taxon>Eukaryota</taxon>
        <taxon>Metazoa</taxon>
        <taxon>Ecdysozoa</taxon>
        <taxon>Nematoda</taxon>
        <taxon>Chromadorea</taxon>
        <taxon>Rhabditida</taxon>
        <taxon>Rhabditina</taxon>
        <taxon>Rhabditomorpha</taxon>
        <taxon>Rhabditoidea</taxon>
        <taxon>Rhabditidae</taxon>
        <taxon>Diploscapter</taxon>
    </lineage>
</organism>
<proteinExistence type="predicted"/>